<reference evidence="2" key="1">
    <citation type="submission" date="2021-02" db="EMBL/GenBank/DDBJ databases">
        <authorList>
            <person name="Nowell W R."/>
        </authorList>
    </citation>
    <scope>NUCLEOTIDE SEQUENCE</scope>
</reference>
<evidence type="ECO:0000313" key="3">
    <source>
        <dbReference type="EMBL" id="CAF3615133.1"/>
    </source>
</evidence>
<evidence type="ECO:0000313" key="5">
    <source>
        <dbReference type="Proteomes" id="UP000663829"/>
    </source>
</evidence>
<accession>A0A813ULR4</accession>
<gene>
    <name evidence="2" type="ORF">GPM918_LOCUS5078</name>
    <name evidence="1" type="ORF">OVA965_LOCUS6125</name>
    <name evidence="4" type="ORF">SRO942_LOCUS5079</name>
    <name evidence="3" type="ORF">TMI583_LOCUS6121</name>
</gene>
<organism evidence="2 5">
    <name type="scientific">Didymodactylos carnosus</name>
    <dbReference type="NCBI Taxonomy" id="1234261"/>
    <lineage>
        <taxon>Eukaryota</taxon>
        <taxon>Metazoa</taxon>
        <taxon>Spiralia</taxon>
        <taxon>Gnathifera</taxon>
        <taxon>Rotifera</taxon>
        <taxon>Eurotatoria</taxon>
        <taxon>Bdelloidea</taxon>
        <taxon>Philodinida</taxon>
        <taxon>Philodinidae</taxon>
        <taxon>Didymodactylos</taxon>
    </lineage>
</organism>
<protein>
    <submittedName>
        <fullName evidence="2">Uncharacterized protein</fullName>
    </submittedName>
</protein>
<keyword evidence="5" id="KW-1185">Reference proteome</keyword>
<dbReference type="Proteomes" id="UP000681722">
    <property type="component" value="Unassembled WGS sequence"/>
</dbReference>
<proteinExistence type="predicted"/>
<dbReference type="Proteomes" id="UP000682733">
    <property type="component" value="Unassembled WGS sequence"/>
</dbReference>
<comment type="caution">
    <text evidence="2">The sequence shown here is derived from an EMBL/GenBank/DDBJ whole genome shotgun (WGS) entry which is preliminary data.</text>
</comment>
<dbReference type="Proteomes" id="UP000663829">
    <property type="component" value="Unassembled WGS sequence"/>
</dbReference>
<sequence length="108" mass="12483">MSDSNMCFICDSNGCLLLQTVRSNLSLFNVSCHSDVDDESFCNEITSEYSPINTLRRNFVSSMTVNNSHYDINYNFVLKSSNELANSNDQQENSLRRWKGQQLYDKYL</sequence>
<dbReference type="EMBL" id="CAJOBC010000720">
    <property type="protein sequence ID" value="CAF3618561.1"/>
    <property type="molecule type" value="Genomic_DNA"/>
</dbReference>
<dbReference type="Proteomes" id="UP000677228">
    <property type="component" value="Unassembled WGS sequence"/>
</dbReference>
<dbReference type="EMBL" id="CAJOBA010001802">
    <property type="protein sequence ID" value="CAF3615133.1"/>
    <property type="molecule type" value="Genomic_DNA"/>
</dbReference>
<evidence type="ECO:0000313" key="2">
    <source>
        <dbReference type="EMBL" id="CAF0831485.1"/>
    </source>
</evidence>
<name>A0A813ULR4_9BILA</name>
<dbReference type="EMBL" id="CAJNOQ010000720">
    <property type="protein sequence ID" value="CAF0831485.1"/>
    <property type="molecule type" value="Genomic_DNA"/>
</dbReference>
<evidence type="ECO:0000313" key="4">
    <source>
        <dbReference type="EMBL" id="CAF3618561.1"/>
    </source>
</evidence>
<dbReference type="AlphaFoldDB" id="A0A813ULR4"/>
<dbReference type="EMBL" id="CAJNOK010001802">
    <property type="protein sequence ID" value="CAF0830644.1"/>
    <property type="molecule type" value="Genomic_DNA"/>
</dbReference>
<evidence type="ECO:0000313" key="1">
    <source>
        <dbReference type="EMBL" id="CAF0830644.1"/>
    </source>
</evidence>